<evidence type="ECO:0008006" key="3">
    <source>
        <dbReference type="Google" id="ProtNLM"/>
    </source>
</evidence>
<dbReference type="Proteomes" id="UP001223720">
    <property type="component" value="Chromosome"/>
</dbReference>
<accession>A0AAX3WGV9</accession>
<dbReference type="EMBL" id="CP073633">
    <property type="protein sequence ID" value="WHQ70591.1"/>
    <property type="molecule type" value="Genomic_DNA"/>
</dbReference>
<dbReference type="SUPFAM" id="SSF47598">
    <property type="entry name" value="Ribbon-helix-helix"/>
    <property type="match status" value="1"/>
</dbReference>
<dbReference type="AlphaFoldDB" id="A0AAX3WGV9"/>
<dbReference type="GO" id="GO:0006355">
    <property type="term" value="P:regulation of DNA-templated transcription"/>
    <property type="evidence" value="ECO:0007669"/>
    <property type="project" value="InterPro"/>
</dbReference>
<gene>
    <name evidence="1" type="ORF">KEC54_02960</name>
</gene>
<evidence type="ECO:0000313" key="1">
    <source>
        <dbReference type="EMBL" id="WHQ70591.1"/>
    </source>
</evidence>
<protein>
    <recommendedName>
        <fullName evidence="3">Ribbon-helix-helix protein CopG domain-containing protein</fullName>
    </recommendedName>
</protein>
<dbReference type="RefSeq" id="WP_283535862.1">
    <property type="nucleotide sequence ID" value="NZ_CP073633.1"/>
</dbReference>
<proteinExistence type="predicted"/>
<organism evidence="1 2">
    <name type="scientific">Methylorubrum extorquens</name>
    <name type="common">Methylobacterium dichloromethanicum</name>
    <name type="synonym">Methylobacterium extorquens</name>
    <dbReference type="NCBI Taxonomy" id="408"/>
    <lineage>
        <taxon>Bacteria</taxon>
        <taxon>Pseudomonadati</taxon>
        <taxon>Pseudomonadota</taxon>
        <taxon>Alphaproteobacteria</taxon>
        <taxon>Hyphomicrobiales</taxon>
        <taxon>Methylobacteriaceae</taxon>
        <taxon>Methylorubrum</taxon>
    </lineage>
</organism>
<dbReference type="InterPro" id="IPR010985">
    <property type="entry name" value="Ribbon_hlx_hlx"/>
</dbReference>
<name>A0AAX3WGV9_METEX</name>
<reference evidence="1" key="1">
    <citation type="journal article" date="2022" name="Biotechnol. Bioprocess Eng.">
        <title>Pan-genome Analysis Reveals Comparative Genomic Features of Central Metabolic Pathways in Methylorubrum extorquens.</title>
        <authorList>
            <person name="Lee G.M."/>
            <person name="Scott-Nevros Z.K."/>
            <person name="Lee S.-M."/>
            <person name="Kim D."/>
        </authorList>
    </citation>
    <scope>NUCLEOTIDE SEQUENCE</scope>
    <source>
        <strain evidence="1">ATCC 55366</strain>
    </source>
</reference>
<evidence type="ECO:0000313" key="2">
    <source>
        <dbReference type="Proteomes" id="UP001223720"/>
    </source>
</evidence>
<sequence>MPQGALAQIVPSRRVPGERLRINITIGKGLLRVADEAAEAAGLTRSGFIERALEIATDGASGACC</sequence>